<evidence type="ECO:0000259" key="1">
    <source>
        <dbReference type="Pfam" id="PF06054"/>
    </source>
</evidence>
<dbReference type="Pfam" id="PF25166">
    <property type="entry name" value="CoiA_C"/>
    <property type="match status" value="1"/>
</dbReference>
<dbReference type="Proteomes" id="UP000487649">
    <property type="component" value="Unassembled WGS sequence"/>
</dbReference>
<gene>
    <name evidence="4" type="ORF">GMA92_15465</name>
</gene>
<dbReference type="AlphaFoldDB" id="A0A173SXS2"/>
<evidence type="ECO:0000313" key="4">
    <source>
        <dbReference type="EMBL" id="MTK22793.1"/>
    </source>
</evidence>
<dbReference type="OrthoDB" id="3784230at2"/>
<sequence>MLTAKLNNQLIDLTGLSRNEIIQKHQNHLPYICPHCEGDMILKYGMKKRAHFAHKVPCEYQCSESESEEHRISKFLLASYLERQGATSIRIEKRFQDILRIADLYFEWNHQAYVIEIQKSAISQSLFESRVQDYRSKGIEVLWVFIGDLKEKPQTYLINKVMALNKHHPLIHLNIMTEEVTLFNQIIWLNPKEVKAQANRVYLKNLQMTDLLNDQEACEGVNLTQWLAIKKEFRCIKWQQYIKSERELVRLCYGHRLTLSLMPSEVGWPIANHQGFTKPLFIWQAYVLIGFIMSKEIGSFFNLTDLVNRLKGHYHLKIDQYAIKALKAYLLILARLQIISNHKGYYEVLKYPRVYHQLEEVLEEDRKVGNLLKQKN</sequence>
<proteinExistence type="predicted"/>
<organism evidence="4 5">
    <name type="scientific">Turicibacter sanguinis</name>
    <dbReference type="NCBI Taxonomy" id="154288"/>
    <lineage>
        <taxon>Bacteria</taxon>
        <taxon>Bacillati</taxon>
        <taxon>Bacillota</taxon>
        <taxon>Erysipelotrichia</taxon>
        <taxon>Erysipelotrichales</taxon>
        <taxon>Turicibacteraceae</taxon>
        <taxon>Turicibacter</taxon>
    </lineage>
</organism>
<dbReference type="RefSeq" id="WP_006783751.1">
    <property type="nucleotide sequence ID" value="NZ_CABJBH010000012.1"/>
</dbReference>
<evidence type="ECO:0000259" key="3">
    <source>
        <dbReference type="Pfam" id="PF25166"/>
    </source>
</evidence>
<dbReference type="EMBL" id="WMQE01000060">
    <property type="protein sequence ID" value="MTK22793.1"/>
    <property type="molecule type" value="Genomic_DNA"/>
</dbReference>
<accession>A0A173SXS2</accession>
<feature type="domain" description="Competence protein CoiA C-terminal" evidence="3">
    <location>
        <begin position="225"/>
        <end position="361"/>
    </location>
</feature>
<dbReference type="InterPro" id="IPR057253">
    <property type="entry name" value="CoiA-like_N"/>
</dbReference>
<reference evidence="4 5" key="1">
    <citation type="journal article" date="2019" name="Nat. Med.">
        <title>A library of human gut bacterial isolates paired with longitudinal multiomics data enables mechanistic microbiome research.</title>
        <authorList>
            <person name="Poyet M."/>
            <person name="Groussin M."/>
            <person name="Gibbons S.M."/>
            <person name="Avila-Pacheco J."/>
            <person name="Jiang X."/>
            <person name="Kearney S.M."/>
            <person name="Perrotta A.R."/>
            <person name="Berdy B."/>
            <person name="Zhao S."/>
            <person name="Lieberman T.D."/>
            <person name="Swanson P.K."/>
            <person name="Smith M."/>
            <person name="Roesemann S."/>
            <person name="Alexander J.E."/>
            <person name="Rich S.A."/>
            <person name="Livny J."/>
            <person name="Vlamakis H."/>
            <person name="Clish C."/>
            <person name="Bullock K."/>
            <person name="Deik A."/>
            <person name="Scott J."/>
            <person name="Pierce K.A."/>
            <person name="Xavier R.J."/>
            <person name="Alm E.J."/>
        </authorList>
    </citation>
    <scope>NUCLEOTIDE SEQUENCE [LARGE SCALE GENOMIC DNA]</scope>
    <source>
        <strain evidence="4 5">BIOML-A198</strain>
    </source>
</reference>
<dbReference type="Pfam" id="PF25164">
    <property type="entry name" value="CoiA_N"/>
    <property type="match status" value="1"/>
</dbReference>
<dbReference type="Pfam" id="PF06054">
    <property type="entry name" value="CoiA_nuc"/>
    <property type="match status" value="1"/>
</dbReference>
<dbReference type="GeneID" id="60057518"/>
<evidence type="ECO:0000259" key="2">
    <source>
        <dbReference type="Pfam" id="PF25164"/>
    </source>
</evidence>
<feature type="domain" description="Competence protein CoiA nuclease-like" evidence="1">
    <location>
        <begin position="66"/>
        <end position="215"/>
    </location>
</feature>
<feature type="domain" description="Competence protein CoiA-like N-terminal" evidence="2">
    <location>
        <begin position="14"/>
        <end position="56"/>
    </location>
</feature>
<protein>
    <submittedName>
        <fullName evidence="4">Competence protein CoiA</fullName>
    </submittedName>
</protein>
<dbReference type="InterPro" id="IPR010330">
    <property type="entry name" value="CoiA_nuc"/>
</dbReference>
<name>A0A173SXS2_9FIRM</name>
<evidence type="ECO:0000313" key="5">
    <source>
        <dbReference type="Proteomes" id="UP000487649"/>
    </source>
</evidence>
<dbReference type="InterPro" id="IPR057252">
    <property type="entry name" value="CoiA_C"/>
</dbReference>
<comment type="caution">
    <text evidence="4">The sequence shown here is derived from an EMBL/GenBank/DDBJ whole genome shotgun (WGS) entry which is preliminary data.</text>
</comment>